<evidence type="ECO:0000313" key="7">
    <source>
        <dbReference type="Proteomes" id="UP000268033"/>
    </source>
</evidence>
<dbReference type="InterPro" id="IPR058163">
    <property type="entry name" value="LysR-type_TF_proteobact-type"/>
</dbReference>
<comment type="similarity">
    <text evidence="1">Belongs to the LysR transcriptional regulatory family.</text>
</comment>
<comment type="caution">
    <text evidence="6">The sequence shown here is derived from an EMBL/GenBank/DDBJ whole genome shotgun (WGS) entry which is preliminary data.</text>
</comment>
<reference evidence="6 7" key="1">
    <citation type="submission" date="2018-11" db="EMBL/GenBank/DDBJ databases">
        <title>Genomic Encyclopedia of Type Strains, Phase IV (KMG-IV): sequencing the most valuable type-strain genomes for metagenomic binning, comparative biology and taxonomic classification.</title>
        <authorList>
            <person name="Goeker M."/>
        </authorList>
    </citation>
    <scope>NUCLEOTIDE SEQUENCE [LARGE SCALE GENOMIC DNA]</scope>
    <source>
        <strain evidence="6 7">DSM 21945</strain>
    </source>
</reference>
<keyword evidence="3" id="KW-0238">DNA-binding</keyword>
<keyword evidence="2" id="KW-0805">Transcription regulation</keyword>
<dbReference type="GO" id="GO:0043565">
    <property type="term" value="F:sequence-specific DNA binding"/>
    <property type="evidence" value="ECO:0007669"/>
    <property type="project" value="TreeGrafter"/>
</dbReference>
<dbReference type="InterPro" id="IPR005119">
    <property type="entry name" value="LysR_subst-bd"/>
</dbReference>
<protein>
    <submittedName>
        <fullName evidence="6">LysR family transcriptional regulator</fullName>
    </submittedName>
</protein>
<evidence type="ECO:0000256" key="1">
    <source>
        <dbReference type="ARBA" id="ARBA00009437"/>
    </source>
</evidence>
<dbReference type="CDD" id="cd08472">
    <property type="entry name" value="PBP2_CrgA_like_3"/>
    <property type="match status" value="1"/>
</dbReference>
<dbReference type="InterPro" id="IPR000847">
    <property type="entry name" value="LysR_HTH_N"/>
</dbReference>
<dbReference type="GO" id="GO:0006351">
    <property type="term" value="P:DNA-templated transcription"/>
    <property type="evidence" value="ECO:0007669"/>
    <property type="project" value="TreeGrafter"/>
</dbReference>
<evidence type="ECO:0000256" key="2">
    <source>
        <dbReference type="ARBA" id="ARBA00023015"/>
    </source>
</evidence>
<dbReference type="RefSeq" id="WP_123422378.1">
    <property type="nucleotide sequence ID" value="NZ_RJUL01000010.1"/>
</dbReference>
<dbReference type="PRINTS" id="PR00039">
    <property type="entry name" value="HTHLYSR"/>
</dbReference>
<gene>
    <name evidence="6" type="ORF">EDC28_11094</name>
</gene>
<dbReference type="FunFam" id="1.10.10.10:FF:000001">
    <property type="entry name" value="LysR family transcriptional regulator"/>
    <property type="match status" value="1"/>
</dbReference>
<dbReference type="EMBL" id="RJUL01000010">
    <property type="protein sequence ID" value="ROQ22451.1"/>
    <property type="molecule type" value="Genomic_DNA"/>
</dbReference>
<dbReference type="SUPFAM" id="SSF46785">
    <property type="entry name" value="Winged helix' DNA-binding domain"/>
    <property type="match status" value="1"/>
</dbReference>
<keyword evidence="7" id="KW-1185">Reference proteome</keyword>
<dbReference type="Pfam" id="PF03466">
    <property type="entry name" value="LysR_substrate"/>
    <property type="match status" value="1"/>
</dbReference>
<dbReference type="GO" id="GO:0003700">
    <property type="term" value="F:DNA-binding transcription factor activity"/>
    <property type="evidence" value="ECO:0007669"/>
    <property type="project" value="InterPro"/>
</dbReference>
<keyword evidence="4" id="KW-0804">Transcription</keyword>
<dbReference type="PANTHER" id="PTHR30537">
    <property type="entry name" value="HTH-TYPE TRANSCRIPTIONAL REGULATOR"/>
    <property type="match status" value="1"/>
</dbReference>
<dbReference type="PROSITE" id="PS50931">
    <property type="entry name" value="HTH_LYSR"/>
    <property type="match status" value="1"/>
</dbReference>
<dbReference type="Proteomes" id="UP000268033">
    <property type="component" value="Unassembled WGS sequence"/>
</dbReference>
<dbReference type="InterPro" id="IPR036390">
    <property type="entry name" value="WH_DNA-bd_sf"/>
</dbReference>
<evidence type="ECO:0000259" key="5">
    <source>
        <dbReference type="PROSITE" id="PS50931"/>
    </source>
</evidence>
<evidence type="ECO:0000256" key="4">
    <source>
        <dbReference type="ARBA" id="ARBA00023163"/>
    </source>
</evidence>
<evidence type="ECO:0000256" key="3">
    <source>
        <dbReference type="ARBA" id="ARBA00023125"/>
    </source>
</evidence>
<organism evidence="6 7">
    <name type="scientific">Gallaecimonas pentaromativorans</name>
    <dbReference type="NCBI Taxonomy" id="584787"/>
    <lineage>
        <taxon>Bacteria</taxon>
        <taxon>Pseudomonadati</taxon>
        <taxon>Pseudomonadota</taxon>
        <taxon>Gammaproteobacteria</taxon>
        <taxon>Enterobacterales</taxon>
        <taxon>Gallaecimonadaceae</taxon>
        <taxon>Gallaecimonas</taxon>
    </lineage>
</organism>
<dbReference type="Gene3D" id="1.10.10.10">
    <property type="entry name" value="Winged helix-like DNA-binding domain superfamily/Winged helix DNA-binding domain"/>
    <property type="match status" value="1"/>
</dbReference>
<dbReference type="STRING" id="584787.GCA_001247655_01001"/>
<feature type="domain" description="HTH lysR-type" evidence="5">
    <location>
        <begin position="1"/>
        <end position="59"/>
    </location>
</feature>
<dbReference type="PANTHER" id="PTHR30537:SF72">
    <property type="entry name" value="LYSR FAMILY TRANSCRIPTIONAL REGULATOR"/>
    <property type="match status" value="1"/>
</dbReference>
<name>A0A3N1P4Q3_9GAMM</name>
<dbReference type="InterPro" id="IPR036388">
    <property type="entry name" value="WH-like_DNA-bd_sf"/>
</dbReference>
<sequence>MDRLRTLAIFLRVCDARSFTRAASSLNLPRSTVTQAVQRLENQLKVQLLVRTTRQVSLTQEGEAFSHKARQLVADWKELETLFLPGRPAGGTLHLNLPTRLARLVVVPELAQFQRRYPGITLQLSIADQPIDLVKEGVDAVLRAGPLKDSSLIAKPLGHMPQATLASPAYLARHGTPKHPAELTRHRMVAFALPSNGRIEPLEFKVEGGYQPQMLGFDLSTNGADTYVAAGLAGFGLIQGPRYDLKEQVDKGLLVEVLADYPPPPMPLAILYPQKRHQSQPLRLFADWLGQLVADLGITSP</sequence>
<dbReference type="Pfam" id="PF00126">
    <property type="entry name" value="HTH_1"/>
    <property type="match status" value="1"/>
</dbReference>
<proteinExistence type="inferred from homology"/>
<dbReference type="SUPFAM" id="SSF53850">
    <property type="entry name" value="Periplasmic binding protein-like II"/>
    <property type="match status" value="1"/>
</dbReference>
<dbReference type="Gene3D" id="3.40.190.290">
    <property type="match status" value="1"/>
</dbReference>
<dbReference type="AlphaFoldDB" id="A0A3N1P4Q3"/>
<accession>A0A3N1P4Q3</accession>
<evidence type="ECO:0000313" key="6">
    <source>
        <dbReference type="EMBL" id="ROQ22451.1"/>
    </source>
</evidence>